<protein>
    <submittedName>
        <fullName evidence="2">Uncharacterized protein</fullName>
    </submittedName>
</protein>
<organism evidence="2 3">
    <name type="scientific">Dictyocaulus viviparus</name>
    <name type="common">Bovine lungworm</name>
    <dbReference type="NCBI Taxonomy" id="29172"/>
    <lineage>
        <taxon>Eukaryota</taxon>
        <taxon>Metazoa</taxon>
        <taxon>Ecdysozoa</taxon>
        <taxon>Nematoda</taxon>
        <taxon>Chromadorea</taxon>
        <taxon>Rhabditida</taxon>
        <taxon>Rhabditina</taxon>
        <taxon>Rhabditomorpha</taxon>
        <taxon>Strongyloidea</taxon>
        <taxon>Metastrongylidae</taxon>
        <taxon>Dictyocaulus</taxon>
    </lineage>
</organism>
<reference evidence="2 3" key="1">
    <citation type="submission" date="2013-11" db="EMBL/GenBank/DDBJ databases">
        <title>Draft genome of the bovine lungworm Dictyocaulus viviparus.</title>
        <authorList>
            <person name="Mitreva M."/>
        </authorList>
    </citation>
    <scope>NUCLEOTIDE SEQUENCE [LARGE SCALE GENOMIC DNA]</scope>
    <source>
        <strain evidence="2 3">HannoverDv2000</strain>
    </source>
</reference>
<feature type="region of interest" description="Disordered" evidence="1">
    <location>
        <begin position="36"/>
        <end position="67"/>
    </location>
</feature>
<reference evidence="3" key="2">
    <citation type="journal article" date="2016" name="Sci. Rep.">
        <title>Dictyocaulus viviparus genome, variome and transcriptome elucidate lungworm biology and support future intervention.</title>
        <authorList>
            <person name="McNulty S.N."/>
            <person name="Strube C."/>
            <person name="Rosa B.A."/>
            <person name="Martin J.C."/>
            <person name="Tyagi R."/>
            <person name="Choi Y.J."/>
            <person name="Wang Q."/>
            <person name="Hallsworth Pepin K."/>
            <person name="Zhang X."/>
            <person name="Ozersky P."/>
            <person name="Wilson R.K."/>
            <person name="Sternberg P.W."/>
            <person name="Gasser R.B."/>
            <person name="Mitreva M."/>
        </authorList>
    </citation>
    <scope>NUCLEOTIDE SEQUENCE [LARGE SCALE GENOMIC DNA]</scope>
    <source>
        <strain evidence="3">HannoverDv2000</strain>
    </source>
</reference>
<feature type="compositionally biased region" description="Polar residues" evidence="1">
    <location>
        <begin position="57"/>
        <end position="67"/>
    </location>
</feature>
<evidence type="ECO:0000256" key="1">
    <source>
        <dbReference type="SAM" id="MobiDB-lite"/>
    </source>
</evidence>
<keyword evidence="3" id="KW-1185">Reference proteome</keyword>
<evidence type="ECO:0000313" key="2">
    <source>
        <dbReference type="EMBL" id="KJH47948.1"/>
    </source>
</evidence>
<evidence type="ECO:0000313" key="3">
    <source>
        <dbReference type="Proteomes" id="UP000053766"/>
    </source>
</evidence>
<proteinExistence type="predicted"/>
<name>A0A0D8XTK1_DICVI</name>
<feature type="compositionally biased region" description="Basic and acidic residues" evidence="1">
    <location>
        <begin position="38"/>
        <end position="52"/>
    </location>
</feature>
<dbReference type="Proteomes" id="UP000053766">
    <property type="component" value="Unassembled WGS sequence"/>
</dbReference>
<accession>A0A0D8XTK1</accession>
<dbReference type="EMBL" id="KN716287">
    <property type="protein sequence ID" value="KJH47948.1"/>
    <property type="molecule type" value="Genomic_DNA"/>
</dbReference>
<sequence>MANWCLKRNVRHLRNEYLNLEFTVFRCRYYQSGKKVRNQRERNEKKTAIKTDDEMENVSSSSGFTSY</sequence>
<dbReference type="AlphaFoldDB" id="A0A0D8XTK1"/>
<gene>
    <name evidence="2" type="ORF">DICVIV_05968</name>
</gene>